<comment type="subcellular location">
    <subcellularLocation>
        <location evidence="1">Secreted</location>
    </subcellularLocation>
</comment>
<dbReference type="EMBL" id="LLZG01000153">
    <property type="protein sequence ID" value="KUL35476.1"/>
    <property type="molecule type" value="Genomic_DNA"/>
</dbReference>
<dbReference type="InterPro" id="IPR034871">
    <property type="entry name" value="Allene_oxi_cyc_sf"/>
</dbReference>
<dbReference type="InterPro" id="IPR004265">
    <property type="entry name" value="Dirigent"/>
</dbReference>
<reference evidence="4" key="1">
    <citation type="submission" date="2015-10" db="EMBL/GenBank/DDBJ databases">
        <authorList>
            <person name="Ju K.-S."/>
            <person name="Doroghazi J.R."/>
            <person name="Metcalf W.W."/>
        </authorList>
    </citation>
    <scope>NUCLEOTIDE SEQUENCE [LARGE SCALE GENOMIC DNA]</scope>
    <source>
        <strain evidence="4">NRRL 3151</strain>
    </source>
</reference>
<dbReference type="InterPro" id="IPR044859">
    <property type="entry name" value="Allene_oxi_cyc_Dirigent"/>
</dbReference>
<keyword evidence="2" id="KW-0964">Secreted</keyword>
<comment type="caution">
    <text evidence="3">The sequence shown here is derived from an EMBL/GenBank/DDBJ whole genome shotgun (WGS) entry which is preliminary data.</text>
</comment>
<evidence type="ECO:0000313" key="4">
    <source>
        <dbReference type="Proteomes" id="UP000053923"/>
    </source>
</evidence>
<evidence type="ECO:0000256" key="1">
    <source>
        <dbReference type="ARBA" id="ARBA00004613"/>
    </source>
</evidence>
<gene>
    <name evidence="3" type="ORF">ADL12_20090</name>
</gene>
<dbReference type="GO" id="GO:0009695">
    <property type="term" value="P:jasmonic acid biosynthetic process"/>
    <property type="evidence" value="ECO:0007669"/>
    <property type="project" value="InterPro"/>
</dbReference>
<keyword evidence="4" id="KW-1185">Reference proteome</keyword>
<dbReference type="Gene3D" id="2.40.480.10">
    <property type="entry name" value="Allene oxide cyclase-like"/>
    <property type="match status" value="1"/>
</dbReference>
<dbReference type="Proteomes" id="UP000053923">
    <property type="component" value="Unassembled WGS sequence"/>
</dbReference>
<dbReference type="AlphaFoldDB" id="A0A0X3UWY4"/>
<dbReference type="Pfam" id="PF03018">
    <property type="entry name" value="Dirigent"/>
    <property type="match status" value="1"/>
</dbReference>
<organism evidence="3 4">
    <name type="scientific">Streptomyces regalis</name>
    <dbReference type="NCBI Taxonomy" id="68262"/>
    <lineage>
        <taxon>Bacteria</taxon>
        <taxon>Bacillati</taxon>
        <taxon>Actinomycetota</taxon>
        <taxon>Actinomycetes</taxon>
        <taxon>Kitasatosporales</taxon>
        <taxon>Streptomycetaceae</taxon>
        <taxon>Streptomyces</taxon>
    </lineage>
</organism>
<proteinExistence type="predicted"/>
<evidence type="ECO:0000313" key="3">
    <source>
        <dbReference type="EMBL" id="KUL35476.1"/>
    </source>
</evidence>
<dbReference type="SUPFAM" id="SSF141493">
    <property type="entry name" value="Allene oxide cyclase-like"/>
    <property type="match status" value="1"/>
</dbReference>
<dbReference type="GO" id="GO:0005576">
    <property type="term" value="C:extracellular region"/>
    <property type="evidence" value="ECO:0007669"/>
    <property type="project" value="UniProtKB-SubCell"/>
</dbReference>
<sequence length="122" mass="12888">MEANVQTGEELDLGAPGRSIGDQFVFRGSLSPADEPDRVIGRFSEFCVISDLERNAGPCMLTAVLEGGQIAVQGEQDGIPTPTSATNAITGGTGKFRKAQGEMTLEVLSAATWVITFQLADR</sequence>
<evidence type="ECO:0000256" key="2">
    <source>
        <dbReference type="ARBA" id="ARBA00022525"/>
    </source>
</evidence>
<evidence type="ECO:0008006" key="5">
    <source>
        <dbReference type="Google" id="ProtNLM"/>
    </source>
</evidence>
<protein>
    <recommendedName>
        <fullName evidence="5">Dirigent protein</fullName>
    </recommendedName>
</protein>
<accession>A0A0X3UWY4</accession>
<name>A0A0X3UWY4_9ACTN</name>
<dbReference type="GO" id="GO:0046423">
    <property type="term" value="F:allene-oxide cyclase activity"/>
    <property type="evidence" value="ECO:0007669"/>
    <property type="project" value="InterPro"/>
</dbReference>